<dbReference type="GeneID" id="25562063"/>
<feature type="region of interest" description="Disordered" evidence="1">
    <location>
        <begin position="50"/>
        <end position="87"/>
    </location>
</feature>
<dbReference type="Proteomes" id="UP000054408">
    <property type="component" value="Unassembled WGS sequence"/>
</dbReference>
<keyword evidence="3" id="KW-1185">Reference proteome</keyword>
<organism evidence="2 3">
    <name type="scientific">Thecamonas trahens ATCC 50062</name>
    <dbReference type="NCBI Taxonomy" id="461836"/>
    <lineage>
        <taxon>Eukaryota</taxon>
        <taxon>Apusozoa</taxon>
        <taxon>Apusomonadida</taxon>
        <taxon>Apusomonadidae</taxon>
        <taxon>Thecamonas</taxon>
    </lineage>
</organism>
<name>A0A0L0DWF2_THETB</name>
<gene>
    <name evidence="2" type="ORF">AMSG_02382</name>
</gene>
<protein>
    <submittedName>
        <fullName evidence="2">Uncharacterized protein</fullName>
    </submittedName>
</protein>
<reference evidence="2 3" key="1">
    <citation type="submission" date="2010-05" db="EMBL/GenBank/DDBJ databases">
        <title>The Genome Sequence of Thecamonas trahens ATCC 50062.</title>
        <authorList>
            <consortium name="The Broad Institute Genome Sequencing Platform"/>
            <person name="Russ C."/>
            <person name="Cuomo C."/>
            <person name="Shea T."/>
            <person name="Young S.K."/>
            <person name="Zeng Q."/>
            <person name="Koehrsen M."/>
            <person name="Haas B."/>
            <person name="Borodovsky M."/>
            <person name="Guigo R."/>
            <person name="Alvarado L."/>
            <person name="Berlin A."/>
            <person name="Bochicchio J."/>
            <person name="Borenstein D."/>
            <person name="Chapman S."/>
            <person name="Chen Z."/>
            <person name="Freedman E."/>
            <person name="Gellesch M."/>
            <person name="Goldberg J."/>
            <person name="Griggs A."/>
            <person name="Gujja S."/>
            <person name="Heilman E."/>
            <person name="Heiman D."/>
            <person name="Hepburn T."/>
            <person name="Howarth C."/>
            <person name="Jen D."/>
            <person name="Larson L."/>
            <person name="Mehta T."/>
            <person name="Park D."/>
            <person name="Pearson M."/>
            <person name="Roberts A."/>
            <person name="Saif S."/>
            <person name="Shenoy N."/>
            <person name="Sisk P."/>
            <person name="Stolte C."/>
            <person name="Sykes S."/>
            <person name="Thomson T."/>
            <person name="Walk T."/>
            <person name="White J."/>
            <person name="Yandava C."/>
            <person name="Burger G."/>
            <person name="Gray M.W."/>
            <person name="Holland P.W.H."/>
            <person name="King N."/>
            <person name="Lang F.B.F."/>
            <person name="Roger A.J."/>
            <person name="Ruiz-Trillo I."/>
            <person name="Lander E."/>
            <person name="Nusbaum C."/>
        </authorList>
    </citation>
    <scope>NUCLEOTIDE SEQUENCE [LARGE SCALE GENOMIC DNA]</scope>
    <source>
        <strain evidence="2 3">ATCC 50062</strain>
    </source>
</reference>
<evidence type="ECO:0000313" key="3">
    <source>
        <dbReference type="Proteomes" id="UP000054408"/>
    </source>
</evidence>
<sequence length="160" mass="17030">MLATYGTTTTEDPRVTTALPFDRYARDSIASRAYAGSPAVRAADRARRQRVADAAGQLPTSASTRRPTGVSLGPEAAAESVRSESRGGIARSVMRSQYYGTDPLSQLGGSGGARWARDSIAAQPVPVLGSGASEVGAARRRTLEQYYGTHTTEMREHEQL</sequence>
<evidence type="ECO:0000256" key="1">
    <source>
        <dbReference type="SAM" id="MobiDB-lite"/>
    </source>
</evidence>
<dbReference type="EMBL" id="GL349441">
    <property type="protein sequence ID" value="KNC56411.1"/>
    <property type="molecule type" value="Genomic_DNA"/>
</dbReference>
<dbReference type="RefSeq" id="XP_013760924.1">
    <property type="nucleotide sequence ID" value="XM_013905470.1"/>
</dbReference>
<proteinExistence type="predicted"/>
<accession>A0A0L0DWF2</accession>
<evidence type="ECO:0000313" key="2">
    <source>
        <dbReference type="EMBL" id="KNC56411.1"/>
    </source>
</evidence>
<dbReference type="AlphaFoldDB" id="A0A0L0DWF2"/>